<dbReference type="OrthoDB" id="9765926at2"/>
<dbReference type="EMBL" id="CP009498">
    <property type="protein sequence ID" value="AKL97968.1"/>
    <property type="molecule type" value="Genomic_DNA"/>
</dbReference>
<proteinExistence type="predicted"/>
<accession>A0A0G3WI52</accession>
<evidence type="ECO:0000256" key="1">
    <source>
        <dbReference type="SAM" id="SignalP"/>
    </source>
</evidence>
<name>A0A0G3WI52_9BACT</name>
<feature type="signal peptide" evidence="1">
    <location>
        <begin position="1"/>
        <end position="22"/>
    </location>
</feature>
<protein>
    <submittedName>
        <fullName evidence="2">Uncharacterized protein</fullName>
    </submittedName>
</protein>
<reference evidence="2 3" key="1">
    <citation type="submission" date="2014-09" db="EMBL/GenBank/DDBJ databases">
        <title>Complete genome sequence of Endomicrobium proavitum.</title>
        <authorList>
            <person name="Zheng H."/>
        </authorList>
    </citation>
    <scope>NUCLEOTIDE SEQUENCE [LARGE SCALE GENOMIC DNA]</scope>
    <source>
        <strain evidence="2 3">Rsa215</strain>
    </source>
</reference>
<gene>
    <name evidence="2" type="ORF">Epro_0589</name>
</gene>
<dbReference type="RefSeq" id="WP_052570470.1">
    <property type="nucleotide sequence ID" value="NZ_CP009498.1"/>
</dbReference>
<dbReference type="AlphaFoldDB" id="A0A0G3WI52"/>
<dbReference type="KEGG" id="epo:Epro_0589"/>
<dbReference type="Gene3D" id="2.60.40.4070">
    <property type="match status" value="1"/>
</dbReference>
<organism evidence="2 3">
    <name type="scientific">Endomicrobium proavitum</name>
    <dbReference type="NCBI Taxonomy" id="1408281"/>
    <lineage>
        <taxon>Bacteria</taxon>
        <taxon>Pseudomonadati</taxon>
        <taxon>Elusimicrobiota</taxon>
        <taxon>Endomicrobiia</taxon>
        <taxon>Endomicrobiales</taxon>
        <taxon>Endomicrobiaceae</taxon>
        <taxon>Endomicrobium</taxon>
    </lineage>
</organism>
<keyword evidence="3" id="KW-1185">Reference proteome</keyword>
<sequence length="392" mass="43263">MNKKLLSFILIAMFTVCGAAFAQTSTIDTYKAEISFALVPATSTTINFNYTPVTRIAVNMRKLVAAGSVVVGGGAYISSIALEYYTKYDATVYYVPVSNIKRSDATTWAFVAPAVEIPLAVPENEDEIYYRLVAETTDGAFAYFPSTSSASAYQTAKLYTTEPKLLHAADGTLVQQHGDQTRADSKISFPAGALTGTTNFSIKEIYSDSDIHVSEIHSVTNEPHKPVITYHLQPTNFTVANPALMPSVTLYYGDLPKNVNDIQVMFLDGNNKWKNVNFTNDTTNKTVTVNLALTGTAFGHYAILDKVQLTDNDYRPDENTIKPGDEMQFKNLQEGDTVTIFNMRAKIIRTLSAPPFIWDGKNDSGSYVEPDMYLYQIRVNGKIISGVISFIR</sequence>
<keyword evidence="1" id="KW-0732">Signal</keyword>
<dbReference type="STRING" id="1408281.Epro_0589"/>
<dbReference type="Proteomes" id="UP000035337">
    <property type="component" value="Chromosome"/>
</dbReference>
<feature type="chain" id="PRO_5005185942" evidence="1">
    <location>
        <begin position="23"/>
        <end position="392"/>
    </location>
</feature>
<evidence type="ECO:0000313" key="2">
    <source>
        <dbReference type="EMBL" id="AKL97968.1"/>
    </source>
</evidence>
<evidence type="ECO:0000313" key="3">
    <source>
        <dbReference type="Proteomes" id="UP000035337"/>
    </source>
</evidence>